<feature type="region of interest" description="Disordered" evidence="1">
    <location>
        <begin position="102"/>
        <end position="182"/>
    </location>
</feature>
<evidence type="ECO:0000313" key="3">
    <source>
        <dbReference type="EMBL" id="KAG2441639.1"/>
    </source>
</evidence>
<dbReference type="Proteomes" id="UP000650467">
    <property type="component" value="Unassembled WGS sequence"/>
</dbReference>
<name>A0A835TA51_CHLIN</name>
<dbReference type="OrthoDB" id="556416at2759"/>
<dbReference type="PRINTS" id="PR01217">
    <property type="entry name" value="PRICHEXTENSN"/>
</dbReference>
<protein>
    <recommendedName>
        <fullName evidence="2">Pherophorin domain-containing protein</fullName>
    </recommendedName>
</protein>
<feature type="region of interest" description="Disordered" evidence="1">
    <location>
        <begin position="286"/>
        <end position="329"/>
    </location>
</feature>
<proteinExistence type="predicted"/>
<dbReference type="InterPro" id="IPR024616">
    <property type="entry name" value="Pherophorin"/>
</dbReference>
<dbReference type="AlphaFoldDB" id="A0A835TA51"/>
<comment type="caution">
    <text evidence="3">The sequence shown here is derived from an EMBL/GenBank/DDBJ whole genome shotgun (WGS) entry which is preliminary data.</text>
</comment>
<feature type="compositionally biased region" description="Pro residues" evidence="1">
    <location>
        <begin position="294"/>
        <end position="329"/>
    </location>
</feature>
<evidence type="ECO:0000256" key="1">
    <source>
        <dbReference type="SAM" id="MobiDB-lite"/>
    </source>
</evidence>
<reference evidence="3" key="1">
    <citation type="journal article" date="2020" name="bioRxiv">
        <title>Comparative genomics of Chlamydomonas.</title>
        <authorList>
            <person name="Craig R.J."/>
            <person name="Hasan A.R."/>
            <person name="Ness R.W."/>
            <person name="Keightley P.D."/>
        </authorList>
    </citation>
    <scope>NUCLEOTIDE SEQUENCE</scope>
    <source>
        <strain evidence="3">SAG 7.73</strain>
    </source>
</reference>
<accession>A0A835TA51</accession>
<feature type="domain" description="Pherophorin" evidence="2">
    <location>
        <begin position="347"/>
        <end position="506"/>
    </location>
</feature>
<feature type="compositionally biased region" description="Pro residues" evidence="1">
    <location>
        <begin position="103"/>
        <end position="182"/>
    </location>
</feature>
<dbReference type="Pfam" id="PF12499">
    <property type="entry name" value="DUF3707"/>
    <property type="match status" value="1"/>
</dbReference>
<organism evidence="3 4">
    <name type="scientific">Chlamydomonas incerta</name>
    <dbReference type="NCBI Taxonomy" id="51695"/>
    <lineage>
        <taxon>Eukaryota</taxon>
        <taxon>Viridiplantae</taxon>
        <taxon>Chlorophyta</taxon>
        <taxon>core chlorophytes</taxon>
        <taxon>Chlorophyceae</taxon>
        <taxon>CS clade</taxon>
        <taxon>Chlamydomonadales</taxon>
        <taxon>Chlamydomonadaceae</taxon>
        <taxon>Chlamydomonas</taxon>
    </lineage>
</organism>
<evidence type="ECO:0000259" key="2">
    <source>
        <dbReference type="Pfam" id="PF12499"/>
    </source>
</evidence>
<evidence type="ECO:0000313" key="4">
    <source>
        <dbReference type="Proteomes" id="UP000650467"/>
    </source>
</evidence>
<keyword evidence="4" id="KW-1185">Reference proteome</keyword>
<gene>
    <name evidence="3" type="ORF">HXX76_003257</name>
</gene>
<dbReference type="EMBL" id="JAEHOC010000005">
    <property type="protein sequence ID" value="KAG2441639.1"/>
    <property type="molecule type" value="Genomic_DNA"/>
</dbReference>
<sequence>MQAVIIKDSLRQLLTSKGVSILPANDFNATCTDAQLTVCGTYSPLVAAASLQPDVQNLVSNSWLDLITNNCIDLAGYDLEIGTDVLTNNCFGSLIGSASCPLLPDPPPPPPSPPPSPRPPSPRPPSPRPPSPRPPSPGPPSPPPPPPSPAPPSPPPPSPRPPSPRPPSPRPPSPRPPFPSPPPSTCKQCFNFRIVQTVVQPIPYTLSAAACDRWTGKMVADLGALYSQQGLTFTTPDITTSTCLRAGIRLCASFQPIQAPNAQLANAIRNLMSNTWMPMAQADCSTDLAGPVSSSPPPSPPPKLSPPPPPRSPPPPSPSPPRAKSPPPVKPLAALWRSIACKDVFGNCNTGRGNPRMPYALANSTTVTKAADGFTEITFTLAPVAGVDSSKAKSAWTLMFMVEPACVGTTPIYSRVIAPGTKLTTPHFENLSAEATSRYPATECAALKLTALELTPEQAASGGAQILLRFWPSGACKTLADFCGSYAGTAGSCVYAFGDKPCDNCPHMTLSP</sequence>